<evidence type="ECO:0000256" key="4">
    <source>
        <dbReference type="ARBA" id="ARBA00023136"/>
    </source>
</evidence>
<feature type="domain" description="DUF1232" evidence="6">
    <location>
        <begin position="25"/>
        <end position="60"/>
    </location>
</feature>
<evidence type="ECO:0000256" key="3">
    <source>
        <dbReference type="ARBA" id="ARBA00022989"/>
    </source>
</evidence>
<dbReference type="InterPro" id="IPR010652">
    <property type="entry name" value="DUF1232"/>
</dbReference>
<keyword evidence="4 5" id="KW-0472">Membrane</keyword>
<keyword evidence="8" id="KW-1185">Reference proteome</keyword>
<evidence type="ECO:0000256" key="5">
    <source>
        <dbReference type="SAM" id="Phobius"/>
    </source>
</evidence>
<feature type="transmembrane region" description="Helical" evidence="5">
    <location>
        <begin position="21"/>
        <end position="39"/>
    </location>
</feature>
<evidence type="ECO:0000313" key="7">
    <source>
        <dbReference type="EMBL" id="RUT03440.1"/>
    </source>
</evidence>
<evidence type="ECO:0000256" key="2">
    <source>
        <dbReference type="ARBA" id="ARBA00022692"/>
    </source>
</evidence>
<organism evidence="7 8">
    <name type="scientific">Dulcicalothrix desertica PCC 7102</name>
    <dbReference type="NCBI Taxonomy" id="232991"/>
    <lineage>
        <taxon>Bacteria</taxon>
        <taxon>Bacillati</taxon>
        <taxon>Cyanobacteriota</taxon>
        <taxon>Cyanophyceae</taxon>
        <taxon>Nostocales</taxon>
        <taxon>Calotrichaceae</taxon>
        <taxon>Dulcicalothrix</taxon>
    </lineage>
</organism>
<dbReference type="Proteomes" id="UP000271624">
    <property type="component" value="Unassembled WGS sequence"/>
</dbReference>
<reference evidence="7" key="1">
    <citation type="submission" date="2018-12" db="EMBL/GenBank/DDBJ databases">
        <authorList>
            <person name="Will S."/>
            <person name="Neumann-Schaal M."/>
            <person name="Henke P."/>
        </authorList>
    </citation>
    <scope>NUCLEOTIDE SEQUENCE</scope>
    <source>
        <strain evidence="7">PCC 7102</strain>
    </source>
</reference>
<name>A0A3S1AL00_9CYAN</name>
<reference evidence="7" key="2">
    <citation type="journal article" date="2019" name="Genome Biol. Evol.">
        <title>Day and night: Metabolic profiles and evolutionary relationships of six axenic non-marine cyanobacteria.</title>
        <authorList>
            <person name="Will S.E."/>
            <person name="Henke P."/>
            <person name="Boedeker C."/>
            <person name="Huang S."/>
            <person name="Brinkmann H."/>
            <person name="Rohde M."/>
            <person name="Jarek M."/>
            <person name="Friedl T."/>
            <person name="Seufert S."/>
            <person name="Schumacher M."/>
            <person name="Overmann J."/>
            <person name="Neumann-Schaal M."/>
            <person name="Petersen J."/>
        </authorList>
    </citation>
    <scope>NUCLEOTIDE SEQUENCE [LARGE SCALE GENOMIC DNA]</scope>
    <source>
        <strain evidence="7">PCC 7102</strain>
    </source>
</reference>
<comment type="caution">
    <text evidence="7">The sequence shown here is derived from an EMBL/GenBank/DDBJ whole genome shotgun (WGS) entry which is preliminary data.</text>
</comment>
<dbReference type="RefSeq" id="WP_127083408.1">
    <property type="nucleotide sequence ID" value="NZ_RSCL01000013.1"/>
</dbReference>
<keyword evidence="3 5" id="KW-1133">Transmembrane helix</keyword>
<dbReference type="OrthoDB" id="573033at2"/>
<sequence length="106" mass="11972">MRKQFITQVLQNGIRKALRNPKYRWAAVVAALFYFISPIDIVPDAIPLLGLIDDGVIATFLVAEVSQIVMEKLQNRKKHDTYAQVDTDKVYNVVNNVIDVEAVTVN</sequence>
<proteinExistence type="predicted"/>
<dbReference type="Pfam" id="PF06803">
    <property type="entry name" value="DUF1232"/>
    <property type="match status" value="1"/>
</dbReference>
<comment type="subcellular location">
    <subcellularLocation>
        <location evidence="1">Endomembrane system</location>
        <topology evidence="1">Multi-pass membrane protein</topology>
    </subcellularLocation>
</comment>
<dbReference type="AlphaFoldDB" id="A0A3S1AL00"/>
<keyword evidence="2 5" id="KW-0812">Transmembrane</keyword>
<evidence type="ECO:0000313" key="8">
    <source>
        <dbReference type="Proteomes" id="UP000271624"/>
    </source>
</evidence>
<evidence type="ECO:0000256" key="1">
    <source>
        <dbReference type="ARBA" id="ARBA00004127"/>
    </source>
</evidence>
<gene>
    <name evidence="7" type="ORF">DSM106972_050790</name>
</gene>
<dbReference type="EMBL" id="RSCL01000013">
    <property type="protein sequence ID" value="RUT03440.1"/>
    <property type="molecule type" value="Genomic_DNA"/>
</dbReference>
<evidence type="ECO:0000259" key="6">
    <source>
        <dbReference type="Pfam" id="PF06803"/>
    </source>
</evidence>
<accession>A0A3S1AL00</accession>
<protein>
    <recommendedName>
        <fullName evidence="6">DUF1232 domain-containing protein</fullName>
    </recommendedName>
</protein>
<dbReference type="GO" id="GO:0012505">
    <property type="term" value="C:endomembrane system"/>
    <property type="evidence" value="ECO:0007669"/>
    <property type="project" value="UniProtKB-SubCell"/>
</dbReference>